<gene>
    <name evidence="1" type="ORF">QXL92_31360</name>
</gene>
<organism evidence="1 2">
    <name type="scientific">Mycobacterium paragordonae</name>
    <dbReference type="NCBI Taxonomy" id="1389713"/>
    <lineage>
        <taxon>Bacteria</taxon>
        <taxon>Bacillati</taxon>
        <taxon>Actinomycetota</taxon>
        <taxon>Actinomycetes</taxon>
        <taxon>Mycobacteriales</taxon>
        <taxon>Mycobacteriaceae</taxon>
        <taxon>Mycobacterium</taxon>
    </lineage>
</organism>
<dbReference type="RefSeq" id="WP_240751280.1">
    <property type="nucleotide sequence ID" value="NZ_JAUFSA010000004.1"/>
</dbReference>
<proteinExistence type="predicted"/>
<evidence type="ECO:0000313" key="2">
    <source>
        <dbReference type="Proteomes" id="UP001229081"/>
    </source>
</evidence>
<dbReference type="EMBL" id="JAUFSA010000004">
    <property type="protein sequence ID" value="MDP7739234.1"/>
    <property type="molecule type" value="Genomic_DNA"/>
</dbReference>
<protein>
    <submittedName>
        <fullName evidence="1">Uncharacterized protein</fullName>
    </submittedName>
</protein>
<comment type="caution">
    <text evidence="1">The sequence shown here is derived from an EMBL/GenBank/DDBJ whole genome shotgun (WGS) entry which is preliminary data.</text>
</comment>
<sequence length="68" mass="7636">MLAVIDDQHRSDNADAITISRPDVLLVAVNEALEGWQEWANLAGDDFHRLISLKQIRRRINEAGLGVQ</sequence>
<accession>A0AAJ1W8U0</accession>
<dbReference type="Proteomes" id="UP001229081">
    <property type="component" value="Unassembled WGS sequence"/>
</dbReference>
<reference evidence="1" key="1">
    <citation type="submission" date="2023-06" db="EMBL/GenBank/DDBJ databases">
        <title>Identification of two novel mycobacterium reveal diversities and complexities of Mycobacterium gordonae clade.</title>
        <authorList>
            <person name="Matsumoto Y."/>
            <person name="Nakamura S."/>
            <person name="Motooka D."/>
            <person name="Fukushima K."/>
        </authorList>
    </citation>
    <scope>NUCLEOTIDE SEQUENCE</scope>
    <source>
        <strain evidence="1">TY812</strain>
    </source>
</reference>
<dbReference type="AlphaFoldDB" id="A0AAJ1W8U0"/>
<name>A0AAJ1W8U0_9MYCO</name>
<evidence type="ECO:0000313" key="1">
    <source>
        <dbReference type="EMBL" id="MDP7739234.1"/>
    </source>
</evidence>